<dbReference type="Proteomes" id="UP000007030">
    <property type="component" value="Chromosome"/>
</dbReference>
<name>F2NPT6_MARHT</name>
<evidence type="ECO:0000313" key="10">
    <source>
        <dbReference type="EMBL" id="AEB12862.1"/>
    </source>
</evidence>
<dbReference type="KEGG" id="mhd:Marky_2139"/>
<accession>F2NPT6</accession>
<dbReference type="Pfam" id="PF02073">
    <property type="entry name" value="Peptidase_M29"/>
    <property type="match status" value="1"/>
</dbReference>
<keyword evidence="5 10" id="KW-0031">Aminopeptidase</keyword>
<evidence type="ECO:0000256" key="4">
    <source>
        <dbReference type="ARBA" id="ARBA00008236"/>
    </source>
</evidence>
<dbReference type="SUPFAM" id="SSF144052">
    <property type="entry name" value="Thermophilic metalloprotease-like"/>
    <property type="match status" value="1"/>
</dbReference>
<dbReference type="AlphaFoldDB" id="F2NPT6"/>
<dbReference type="RefSeq" id="WP_013704907.1">
    <property type="nucleotide sequence ID" value="NC_015387.1"/>
</dbReference>
<evidence type="ECO:0000256" key="1">
    <source>
        <dbReference type="ARBA" id="ARBA00001941"/>
    </source>
</evidence>
<dbReference type="EMBL" id="CP002630">
    <property type="protein sequence ID" value="AEB12862.1"/>
    <property type="molecule type" value="Genomic_DNA"/>
</dbReference>
<dbReference type="GO" id="GO:0006508">
    <property type="term" value="P:proteolysis"/>
    <property type="evidence" value="ECO:0007669"/>
    <property type="project" value="UniProtKB-KW"/>
</dbReference>
<dbReference type="Gene3D" id="3.40.1830.10">
    <property type="entry name" value="Thermophilic metalloprotease (M29)"/>
    <property type="match status" value="1"/>
</dbReference>
<sequence>MERRFAELLVDYCLEAQPGQNVLLEAGTAALPLVEALYSALLQRGAYPFVKLSYPGQDADFFQGAGAWLERVPPVEVAVMEAVDASLRVISAENPLDLADVDPESLARHRKAWRPLSEARLRKRWSLTLYPTAGFAQQAGMSTRAFRRFVERALFLDHPDPIAAWRELSAFQDRLIARLAEAREIRVVAPGTDIRLGVAGRTWINSDGKRNMPSGEVFTAPHEDAVEGEIRFNLPAVVSGQRVEGIYLRFEGGEVVEARARQGEAYLLRMLEADAGARRLGEFGIGTNFGIDRPTGIVLFDEKIGGTVHFALGNAYPESGGRNASAVHWDIVLDLRSGGKILVDGAVLQEDGRFVEG</sequence>
<evidence type="ECO:0000256" key="7">
    <source>
        <dbReference type="ARBA" id="ARBA00022723"/>
    </source>
</evidence>
<comment type="similarity">
    <text evidence="4">Belongs to the peptidase M29 family.</text>
</comment>
<dbReference type="InterPro" id="IPR052170">
    <property type="entry name" value="M29_Exopeptidase"/>
</dbReference>
<dbReference type="GO" id="GO:0008237">
    <property type="term" value="F:metallopeptidase activity"/>
    <property type="evidence" value="ECO:0007669"/>
    <property type="project" value="UniProtKB-KW"/>
</dbReference>
<evidence type="ECO:0000256" key="8">
    <source>
        <dbReference type="ARBA" id="ARBA00022801"/>
    </source>
</evidence>
<gene>
    <name evidence="10" type="ordered locus">Marky_2139</name>
</gene>
<keyword evidence="11" id="KW-1185">Reference proteome</keyword>
<protein>
    <submittedName>
        <fullName evidence="10">Peptidase M29 aminopeptidase II</fullName>
    </submittedName>
</protein>
<evidence type="ECO:0000313" key="11">
    <source>
        <dbReference type="Proteomes" id="UP000007030"/>
    </source>
</evidence>
<dbReference type="PANTHER" id="PTHR34448">
    <property type="entry name" value="AMINOPEPTIDASE"/>
    <property type="match status" value="1"/>
</dbReference>
<evidence type="ECO:0000256" key="6">
    <source>
        <dbReference type="ARBA" id="ARBA00022670"/>
    </source>
</evidence>
<keyword evidence="8" id="KW-0378">Hydrolase</keyword>
<dbReference type="PANTHER" id="PTHR34448:SF1">
    <property type="entry name" value="BLL6088 PROTEIN"/>
    <property type="match status" value="1"/>
</dbReference>
<dbReference type="STRING" id="869210.Marky_2139"/>
<dbReference type="InterPro" id="IPR035097">
    <property type="entry name" value="M29_N-terminal"/>
</dbReference>
<keyword evidence="7" id="KW-0479">Metal-binding</keyword>
<dbReference type="OrthoDB" id="9803993at2"/>
<comment type="cofactor">
    <cofactor evidence="2">
        <name>Mg(2+)</name>
        <dbReference type="ChEBI" id="CHEBI:18420"/>
    </cofactor>
</comment>
<dbReference type="GO" id="GO:0004177">
    <property type="term" value="F:aminopeptidase activity"/>
    <property type="evidence" value="ECO:0007669"/>
    <property type="project" value="UniProtKB-KW"/>
</dbReference>
<evidence type="ECO:0000256" key="5">
    <source>
        <dbReference type="ARBA" id="ARBA00022438"/>
    </source>
</evidence>
<evidence type="ECO:0000256" key="3">
    <source>
        <dbReference type="ARBA" id="ARBA00001947"/>
    </source>
</evidence>
<dbReference type="eggNOG" id="COG2309">
    <property type="taxonomic scope" value="Bacteria"/>
</dbReference>
<proteinExistence type="inferred from homology"/>
<dbReference type="InterPro" id="IPR000787">
    <property type="entry name" value="Peptidase_M29"/>
</dbReference>
<evidence type="ECO:0000256" key="9">
    <source>
        <dbReference type="ARBA" id="ARBA00023049"/>
    </source>
</evidence>
<dbReference type="GO" id="GO:0046872">
    <property type="term" value="F:metal ion binding"/>
    <property type="evidence" value="ECO:0007669"/>
    <property type="project" value="UniProtKB-KW"/>
</dbReference>
<keyword evidence="9" id="KW-0482">Metalloprotease</keyword>
<comment type="cofactor">
    <cofactor evidence="1">
        <name>Co(2+)</name>
        <dbReference type="ChEBI" id="CHEBI:48828"/>
    </cofactor>
</comment>
<reference evidence="10 11" key="1">
    <citation type="journal article" date="2012" name="Stand. Genomic Sci.">
        <title>Complete genome sequence of the aerobic, heterotroph Marinithermus hydrothermalis type strain (T1(T)) from a deep-sea hydrothermal vent chimney.</title>
        <authorList>
            <person name="Copeland A."/>
            <person name="Gu W."/>
            <person name="Yasawong M."/>
            <person name="Lapidus A."/>
            <person name="Lucas S."/>
            <person name="Deshpande S."/>
            <person name="Pagani I."/>
            <person name="Tapia R."/>
            <person name="Cheng J.F."/>
            <person name="Goodwin L.A."/>
            <person name="Pitluck S."/>
            <person name="Liolios K."/>
            <person name="Ivanova N."/>
            <person name="Mavromatis K."/>
            <person name="Mikhailova N."/>
            <person name="Pati A."/>
            <person name="Chen A."/>
            <person name="Palaniappan K."/>
            <person name="Land M."/>
            <person name="Pan C."/>
            <person name="Brambilla E.M."/>
            <person name="Rohde M."/>
            <person name="Tindall B.J."/>
            <person name="Sikorski J."/>
            <person name="Goker M."/>
            <person name="Detter J.C."/>
            <person name="Bristow J."/>
            <person name="Eisen J.A."/>
            <person name="Markowitz V."/>
            <person name="Hugenholtz P."/>
            <person name="Kyrpides N.C."/>
            <person name="Klenk H.P."/>
            <person name="Woyke T."/>
        </authorList>
    </citation>
    <scope>NUCLEOTIDE SEQUENCE [LARGE SCALE GENOMIC DNA]</scope>
    <source>
        <strain evidence="11">DSM 14884 / JCM 11576 / T1</strain>
    </source>
</reference>
<organism evidence="10 11">
    <name type="scientific">Marinithermus hydrothermalis (strain DSM 14884 / JCM 11576 / T1)</name>
    <dbReference type="NCBI Taxonomy" id="869210"/>
    <lineage>
        <taxon>Bacteria</taxon>
        <taxon>Thermotogati</taxon>
        <taxon>Deinococcota</taxon>
        <taxon>Deinococci</taxon>
        <taxon>Thermales</taxon>
        <taxon>Thermaceae</taxon>
        <taxon>Marinithermus</taxon>
    </lineage>
</organism>
<dbReference type="HOGENOM" id="CLU_057697_0_0_0"/>
<comment type="cofactor">
    <cofactor evidence="3">
        <name>Zn(2+)</name>
        <dbReference type="ChEBI" id="CHEBI:29105"/>
    </cofactor>
</comment>
<evidence type="ECO:0000256" key="2">
    <source>
        <dbReference type="ARBA" id="ARBA00001946"/>
    </source>
</evidence>
<keyword evidence="6" id="KW-0645">Protease</keyword>